<dbReference type="AlphaFoldDB" id="A0A2A2DBX5"/>
<gene>
    <name evidence="4" type="ORF">CK936_10300</name>
</gene>
<dbReference type="SUPFAM" id="SSF56601">
    <property type="entry name" value="beta-lactamase/transpeptidase-like"/>
    <property type="match status" value="1"/>
</dbReference>
<comment type="caution">
    <text evidence="4">The sequence shown here is derived from an EMBL/GenBank/DDBJ whole genome shotgun (WGS) entry which is preliminary data.</text>
</comment>
<dbReference type="InterPro" id="IPR050491">
    <property type="entry name" value="AmpC-like"/>
</dbReference>
<evidence type="ECO:0000259" key="3">
    <source>
        <dbReference type="Pfam" id="PF00144"/>
    </source>
</evidence>
<organism evidence="4 5">
    <name type="scientific">Streptomyces albireticuli</name>
    <dbReference type="NCBI Taxonomy" id="1940"/>
    <lineage>
        <taxon>Bacteria</taxon>
        <taxon>Bacillati</taxon>
        <taxon>Actinomycetota</taxon>
        <taxon>Actinomycetes</taxon>
        <taxon>Kitasatosporales</taxon>
        <taxon>Streptomycetaceae</taxon>
        <taxon>Streptomyces</taxon>
    </lineage>
</organism>
<feature type="signal peptide" evidence="2">
    <location>
        <begin position="1"/>
        <end position="21"/>
    </location>
</feature>
<evidence type="ECO:0000313" key="4">
    <source>
        <dbReference type="EMBL" id="PAU48981.1"/>
    </source>
</evidence>
<evidence type="ECO:0000256" key="2">
    <source>
        <dbReference type="SAM" id="SignalP"/>
    </source>
</evidence>
<dbReference type="Gene3D" id="3.40.710.10">
    <property type="entry name" value="DD-peptidase/beta-lactamase superfamily"/>
    <property type="match status" value="1"/>
</dbReference>
<feature type="chain" id="PRO_5039054105" evidence="2">
    <location>
        <begin position="22"/>
        <end position="395"/>
    </location>
</feature>
<feature type="region of interest" description="Disordered" evidence="1">
    <location>
        <begin position="231"/>
        <end position="258"/>
    </location>
</feature>
<dbReference type="InterPro" id="IPR001466">
    <property type="entry name" value="Beta-lactam-related"/>
</dbReference>
<feature type="domain" description="Beta-lactamase-related" evidence="3">
    <location>
        <begin position="50"/>
        <end position="351"/>
    </location>
</feature>
<dbReference type="Pfam" id="PF00144">
    <property type="entry name" value="Beta-lactamase"/>
    <property type="match status" value="1"/>
</dbReference>
<proteinExistence type="predicted"/>
<dbReference type="Proteomes" id="UP000218944">
    <property type="component" value="Unassembled WGS sequence"/>
</dbReference>
<dbReference type="PANTHER" id="PTHR46825">
    <property type="entry name" value="D-ALANYL-D-ALANINE-CARBOXYPEPTIDASE/ENDOPEPTIDASE AMPH"/>
    <property type="match status" value="1"/>
</dbReference>
<name>A0A2A2DBX5_9ACTN</name>
<reference evidence="4 5" key="1">
    <citation type="submission" date="2017-08" db="EMBL/GenBank/DDBJ databases">
        <title>Genome sequence of Streptomyces albireticuli NRRL B-1670.</title>
        <authorList>
            <person name="Graham D.E."/>
            <person name="Mahan K.M."/>
            <person name="Klingeman D.M."/>
            <person name="Hettich R.L."/>
            <person name="Parry R.J."/>
            <person name="Spain J.C."/>
        </authorList>
    </citation>
    <scope>NUCLEOTIDE SEQUENCE [LARGE SCALE GENOMIC DNA]</scope>
    <source>
        <strain evidence="4 5">NRRL B-1670</strain>
    </source>
</reference>
<dbReference type="InterPro" id="IPR012338">
    <property type="entry name" value="Beta-lactam/transpept-like"/>
</dbReference>
<dbReference type="EMBL" id="NSJV01000205">
    <property type="protein sequence ID" value="PAU48981.1"/>
    <property type="molecule type" value="Genomic_DNA"/>
</dbReference>
<feature type="region of interest" description="Disordered" evidence="1">
    <location>
        <begin position="64"/>
        <end position="83"/>
    </location>
</feature>
<protein>
    <submittedName>
        <fullName evidence="4">Peptidase</fullName>
    </submittedName>
</protein>
<accession>A0A2A2DBX5</accession>
<sequence>MATRRVRTAITALLTTLTLTAAAPAARPAPAPGPGHSLTRQALLSAVSVHHVPGALARVQDAHGPWHGAAGTADPTTHRPPLPADHFRIGSISKTFVATVVLQLEAEGRLALSDTVEKWLPGVVRGHGHDGRKITLRQLLNHTGGLFDYTEDPEVGGVGPFLEHRWDTWRPEQLVALAMRHEPLFEPGTGWSYGTTGFVLAAMAVEKATGHPYGEELARRVLRPLGLRDTSLPGTRSTLPRPAGRSWTRLPEGPGEPVDITEFNPSLVWAAGEVVSTTTDVDRFYAALLGGRLLPAAQLAEMTTTVPAPAFGQDAGLGIFRAVLPCGAEVWGHTGLLPGQQSVAFATRDARHRLVSTFDTDWAAGTDAAGDVVLAEFCGTPPGTPASALRQRDRQ</sequence>
<keyword evidence="2" id="KW-0732">Signal</keyword>
<dbReference type="RefSeq" id="WP_095580561.1">
    <property type="nucleotide sequence ID" value="NZ_JAJQQQ010000001.1"/>
</dbReference>
<evidence type="ECO:0000256" key="1">
    <source>
        <dbReference type="SAM" id="MobiDB-lite"/>
    </source>
</evidence>
<evidence type="ECO:0000313" key="5">
    <source>
        <dbReference type="Proteomes" id="UP000218944"/>
    </source>
</evidence>
<dbReference type="PANTHER" id="PTHR46825:SF7">
    <property type="entry name" value="D-ALANYL-D-ALANINE CARBOXYPEPTIDASE"/>
    <property type="match status" value="1"/>
</dbReference>
<keyword evidence="5" id="KW-1185">Reference proteome</keyword>